<dbReference type="SMART" id="SM00230">
    <property type="entry name" value="CysPc"/>
    <property type="match status" value="1"/>
</dbReference>
<accession>A0A0W0XVH8</accession>
<dbReference type="SUPFAM" id="SSF54001">
    <property type="entry name" value="Cysteine proteinases"/>
    <property type="match status" value="1"/>
</dbReference>
<dbReference type="EMBL" id="LNYT01000007">
    <property type="protein sequence ID" value="KTD48537.1"/>
    <property type="molecule type" value="Genomic_DNA"/>
</dbReference>
<dbReference type="STRING" id="458.Lrub_0888"/>
<feature type="active site" evidence="5">
    <location>
        <position position="338"/>
    </location>
</feature>
<dbReference type="GO" id="GO:0006508">
    <property type="term" value="P:proteolysis"/>
    <property type="evidence" value="ECO:0007669"/>
    <property type="project" value="UniProtKB-KW"/>
</dbReference>
<evidence type="ECO:0000256" key="5">
    <source>
        <dbReference type="PROSITE-ProRule" id="PRU00239"/>
    </source>
</evidence>
<organism evidence="7 8">
    <name type="scientific">Legionella rubrilucens</name>
    <dbReference type="NCBI Taxonomy" id="458"/>
    <lineage>
        <taxon>Bacteria</taxon>
        <taxon>Pseudomonadati</taxon>
        <taxon>Pseudomonadota</taxon>
        <taxon>Gammaproteobacteria</taxon>
        <taxon>Legionellales</taxon>
        <taxon>Legionellaceae</taxon>
        <taxon>Legionella</taxon>
    </lineage>
</organism>
<evidence type="ECO:0000313" key="8">
    <source>
        <dbReference type="Proteomes" id="UP000054608"/>
    </source>
</evidence>
<evidence type="ECO:0000256" key="4">
    <source>
        <dbReference type="ARBA" id="ARBA00022807"/>
    </source>
</evidence>
<feature type="active site" evidence="5">
    <location>
        <position position="54"/>
    </location>
</feature>
<dbReference type="RefSeq" id="WP_058530994.1">
    <property type="nucleotide sequence ID" value="NZ_CAAAIN010000001.1"/>
</dbReference>
<evidence type="ECO:0000256" key="3">
    <source>
        <dbReference type="ARBA" id="ARBA00022801"/>
    </source>
</evidence>
<dbReference type="Gene3D" id="3.90.70.10">
    <property type="entry name" value="Cysteine proteinases"/>
    <property type="match status" value="1"/>
</dbReference>
<gene>
    <name evidence="7" type="ORF">Lrub_0888</name>
</gene>
<name>A0A0W0XVH8_9GAMM</name>
<keyword evidence="2 5" id="KW-0645">Protease</keyword>
<dbReference type="PROSITE" id="PS50203">
    <property type="entry name" value="CALPAIN_CAT"/>
    <property type="match status" value="1"/>
</dbReference>
<dbReference type="PATRIC" id="fig|458.5.peg.921"/>
<evidence type="ECO:0000313" key="7">
    <source>
        <dbReference type="EMBL" id="KTD48537.1"/>
    </source>
</evidence>
<keyword evidence="4 5" id="KW-0788">Thiol protease</keyword>
<feature type="domain" description="Calpain catalytic" evidence="6">
    <location>
        <begin position="43"/>
        <end position="396"/>
    </location>
</feature>
<dbReference type="GO" id="GO:0004198">
    <property type="term" value="F:calcium-dependent cysteine-type endopeptidase activity"/>
    <property type="evidence" value="ECO:0007669"/>
    <property type="project" value="InterPro"/>
</dbReference>
<evidence type="ECO:0000259" key="6">
    <source>
        <dbReference type="PROSITE" id="PS50203"/>
    </source>
</evidence>
<comment type="caution">
    <text evidence="7">The sequence shown here is derived from an EMBL/GenBank/DDBJ whole genome shotgun (WGS) entry which is preliminary data.</text>
</comment>
<dbReference type="InterPro" id="IPR001300">
    <property type="entry name" value="Peptidase_C2_calpain_cat"/>
</dbReference>
<dbReference type="Proteomes" id="UP000054608">
    <property type="component" value="Unassembled WGS sequence"/>
</dbReference>
<sequence length="418" mass="47553">MPLDSKLYGQASPVNNPVSESTFFSITHTPYEGSLYPEKLKLSDVAQGGRTGDCYFLSVLNAILALPHGEEWIRQRMIERDGQIHVLFFRNEKPEWVVIEKSLPHSPGLLSSGPAWVRFWEKAYVAFNGGNYKVLSSGDSRQVLRALLGDTSMAIATTVQSRKPLAELYQSSIDGCSGCDIYTLMFLLRPYDAQTSVGNVVNQVFHKDKTLLKAWWAWVARNQDKWRQLLAKESILYHETLLDFIEKEKRRSIDSPMEAIRAVESWLADWCILPRKMGYSQDELRLYDELKQALDNESPVVASPGANPPCGIIIEHTYSVVGVRESELSHRKFVILRNPYAENRSWFFKLFAAGGRAAREWKNSETGTVEFRISSTEHCTFEMELHDFAHAFLYIDKGLSLKVALDSQNNCNLTSYGY</sequence>
<dbReference type="PANTHER" id="PTHR10183">
    <property type="entry name" value="CALPAIN"/>
    <property type="match status" value="1"/>
</dbReference>
<evidence type="ECO:0000256" key="2">
    <source>
        <dbReference type="ARBA" id="ARBA00022670"/>
    </source>
</evidence>
<protein>
    <submittedName>
        <fullName evidence="7">Coiled-coil protein</fullName>
    </submittedName>
</protein>
<keyword evidence="3 5" id="KW-0378">Hydrolase</keyword>
<keyword evidence="8" id="KW-1185">Reference proteome</keyword>
<dbReference type="PANTHER" id="PTHR10183:SF379">
    <property type="entry name" value="CALPAIN-5"/>
    <property type="match status" value="1"/>
</dbReference>
<dbReference type="InterPro" id="IPR022684">
    <property type="entry name" value="Calpain_cysteine_protease"/>
</dbReference>
<dbReference type="Pfam" id="PF00648">
    <property type="entry name" value="Peptidase_C2"/>
    <property type="match status" value="2"/>
</dbReference>
<evidence type="ECO:0000256" key="1">
    <source>
        <dbReference type="ARBA" id="ARBA00007623"/>
    </source>
</evidence>
<proteinExistence type="inferred from homology"/>
<feature type="active site" evidence="5">
    <location>
        <position position="316"/>
    </location>
</feature>
<dbReference type="OrthoDB" id="5647824at2"/>
<reference evidence="7 8" key="1">
    <citation type="submission" date="2015-11" db="EMBL/GenBank/DDBJ databases">
        <title>Genomic analysis of 38 Legionella species identifies large and diverse effector repertoires.</title>
        <authorList>
            <person name="Burstein D."/>
            <person name="Amaro F."/>
            <person name="Zusman T."/>
            <person name="Lifshitz Z."/>
            <person name="Cohen O."/>
            <person name="Gilbert J.A."/>
            <person name="Pupko T."/>
            <person name="Shuman H.A."/>
            <person name="Segal G."/>
        </authorList>
    </citation>
    <scope>NUCLEOTIDE SEQUENCE [LARGE SCALE GENOMIC DNA]</scope>
    <source>
        <strain evidence="7 8">WA-270A-C2</strain>
    </source>
</reference>
<comment type="similarity">
    <text evidence="1">Belongs to the peptidase C2 family.</text>
</comment>
<dbReference type="AlphaFoldDB" id="A0A0W0XVH8"/>
<dbReference type="InterPro" id="IPR038765">
    <property type="entry name" value="Papain-like_cys_pep_sf"/>
</dbReference>